<feature type="transmembrane region" description="Helical" evidence="1">
    <location>
        <begin position="590"/>
        <end position="608"/>
    </location>
</feature>
<dbReference type="SUPFAM" id="SSF81321">
    <property type="entry name" value="Family A G protein-coupled receptor-like"/>
    <property type="match status" value="1"/>
</dbReference>
<keyword evidence="1" id="KW-1133">Transmembrane helix</keyword>
<evidence type="ECO:0000256" key="1">
    <source>
        <dbReference type="SAM" id="Phobius"/>
    </source>
</evidence>
<feature type="transmembrane region" description="Helical" evidence="1">
    <location>
        <begin position="240"/>
        <end position="260"/>
    </location>
</feature>
<dbReference type="STRING" id="53326.A0A016TXV5"/>
<proteinExistence type="predicted"/>
<accession>A0A016TXV5</accession>
<dbReference type="CDD" id="cd00637">
    <property type="entry name" value="7tm_classA_rhodopsin-like"/>
    <property type="match status" value="1"/>
</dbReference>
<feature type="transmembrane region" description="Helical" evidence="1">
    <location>
        <begin position="641"/>
        <end position="662"/>
    </location>
</feature>
<protein>
    <recommendedName>
        <fullName evidence="4">G-protein coupled receptors family 1 profile domain-containing protein</fullName>
    </recommendedName>
</protein>
<feature type="transmembrane region" description="Helical" evidence="1">
    <location>
        <begin position="553"/>
        <end position="570"/>
    </location>
</feature>
<keyword evidence="3" id="KW-1185">Reference proteome</keyword>
<evidence type="ECO:0008006" key="4">
    <source>
        <dbReference type="Google" id="ProtNLM"/>
    </source>
</evidence>
<dbReference type="Proteomes" id="UP000024635">
    <property type="component" value="Unassembled WGS sequence"/>
</dbReference>
<evidence type="ECO:0000313" key="2">
    <source>
        <dbReference type="EMBL" id="EYC07640.1"/>
    </source>
</evidence>
<dbReference type="GO" id="GO:0000271">
    <property type="term" value="P:polysaccharide biosynthetic process"/>
    <property type="evidence" value="ECO:0007669"/>
    <property type="project" value="TreeGrafter"/>
</dbReference>
<dbReference type="GO" id="GO:0016020">
    <property type="term" value="C:membrane"/>
    <property type="evidence" value="ECO:0007669"/>
    <property type="project" value="TreeGrafter"/>
</dbReference>
<dbReference type="EMBL" id="JARK01001405">
    <property type="protein sequence ID" value="EYC07640.1"/>
    <property type="molecule type" value="Genomic_DNA"/>
</dbReference>
<comment type="caution">
    <text evidence="2">The sequence shown here is derived from an EMBL/GenBank/DDBJ whole genome shotgun (WGS) entry which is preliminary data.</text>
</comment>
<dbReference type="InterPro" id="IPR050879">
    <property type="entry name" value="Acyltransferase_3"/>
</dbReference>
<evidence type="ECO:0000313" key="3">
    <source>
        <dbReference type="Proteomes" id="UP000024635"/>
    </source>
</evidence>
<feature type="transmembrane region" description="Helical" evidence="1">
    <location>
        <begin position="615"/>
        <end position="635"/>
    </location>
</feature>
<feature type="transmembrane region" description="Helical" evidence="1">
    <location>
        <begin position="39"/>
        <end position="60"/>
    </location>
</feature>
<dbReference type="PANTHER" id="PTHR23028">
    <property type="entry name" value="ACETYLTRANSFERASE"/>
    <property type="match status" value="1"/>
</dbReference>
<dbReference type="OrthoDB" id="5819582at2759"/>
<feature type="transmembrane region" description="Helical" evidence="1">
    <location>
        <begin position="411"/>
        <end position="428"/>
    </location>
</feature>
<keyword evidence="1" id="KW-0812">Transmembrane</keyword>
<reference evidence="3" key="1">
    <citation type="journal article" date="2015" name="Nat. Genet.">
        <title>The genome and transcriptome of the zoonotic hookworm Ancylostoma ceylanicum identify infection-specific gene families.</title>
        <authorList>
            <person name="Schwarz E.M."/>
            <person name="Hu Y."/>
            <person name="Antoshechkin I."/>
            <person name="Miller M.M."/>
            <person name="Sternberg P.W."/>
            <person name="Aroian R.V."/>
        </authorList>
    </citation>
    <scope>NUCLEOTIDE SEQUENCE</scope>
    <source>
        <strain evidence="3">HY135</strain>
    </source>
</reference>
<feature type="transmembrane region" description="Helical" evidence="1">
    <location>
        <begin position="161"/>
        <end position="183"/>
    </location>
</feature>
<feature type="transmembrane region" description="Helical" evidence="1">
    <location>
        <begin position="306"/>
        <end position="326"/>
    </location>
</feature>
<sequence>MGDVSCFDAGAAPTQMAAGFRPVDESDDPQDFELWRISFFLYELFGAVGMVPNVLLFFVLISYRSHRKDFKLPILLCVSDTTNCLAILILGAESVGIYNRAIRDNIVPVETSLSCALSAPVYLRIAGSVMSPLVHTAIAFDRFVCVKFPMWYRSAIAKRQYILPLLVTVAVFIFLPIGFYLAYLRRHDTVKFYCGRRASFGQVYSMMIYTLLVFGYFLAFLANMFTFVMIRISNRQNKSFVQTLKIATTVSFVSFLLISIPNTSSFVDTLIRVSMFPKRDVVQGLRGWSTIFVLLFYTYCNIFPNGYVGADAIMVISGFIAAYILRKERVIDKTVIKEFYCRRGKRLLAFYYLAVFLTMVACYLFLPISYQQMNLERSKTALLLISNIKLTCFENRFSIMLPSVEDAFGHYWLPCILIQWYLVAPILFWMQRLITEKDKLFFTVVSVVSMGAYLFSRNMVSAYWLHARLWQFCAGVIAVFYLPKDNGMEQSPEQESLLGPQEKFSILDSGDRVRGDRSESSTTWPNYARSCFRHPVFFLPLLIPVMWFRFPTFDLRLYITAATALLLYAGQKDESIPFLVNRVTVFLGNISYALYLVHWPVHCIATYYNDVVSRSLEIGLCITFVIALLAHYQFIKVFRAMSTSVTAGFYTIIIVITIILSMKEVNYENEKLHYATITPYDAFYDIVNSIF</sequence>
<dbReference type="PANTHER" id="PTHR23028:SF53">
    <property type="entry name" value="ACYL_TRANSF_3 DOMAIN-CONTAINING PROTEIN"/>
    <property type="match status" value="1"/>
</dbReference>
<name>A0A016TXV5_9BILA</name>
<organism evidence="2 3">
    <name type="scientific">Ancylostoma ceylanicum</name>
    <dbReference type="NCBI Taxonomy" id="53326"/>
    <lineage>
        <taxon>Eukaryota</taxon>
        <taxon>Metazoa</taxon>
        <taxon>Ecdysozoa</taxon>
        <taxon>Nematoda</taxon>
        <taxon>Chromadorea</taxon>
        <taxon>Rhabditida</taxon>
        <taxon>Rhabditina</taxon>
        <taxon>Rhabditomorpha</taxon>
        <taxon>Strongyloidea</taxon>
        <taxon>Ancylostomatidae</taxon>
        <taxon>Ancylostomatinae</taxon>
        <taxon>Ancylostoma</taxon>
    </lineage>
</organism>
<dbReference type="AlphaFoldDB" id="A0A016TXV5"/>
<keyword evidence="1" id="KW-0472">Membrane</keyword>
<feature type="transmembrane region" description="Helical" evidence="1">
    <location>
        <begin position="462"/>
        <end position="482"/>
    </location>
</feature>
<feature type="transmembrane region" description="Helical" evidence="1">
    <location>
        <begin position="203"/>
        <end position="228"/>
    </location>
</feature>
<gene>
    <name evidence="2" type="primary">Acey_s0069.g329</name>
    <name evidence="2" type="ORF">Y032_0069g329</name>
</gene>
<dbReference type="Gene3D" id="1.20.1070.10">
    <property type="entry name" value="Rhodopsin 7-helix transmembrane proteins"/>
    <property type="match status" value="1"/>
</dbReference>
<feature type="transmembrane region" description="Helical" evidence="1">
    <location>
        <begin position="347"/>
        <end position="366"/>
    </location>
</feature>